<comment type="subunit">
    <text evidence="8">Component of the Mediator complex.</text>
</comment>
<dbReference type="Pfam" id="PF05669">
    <property type="entry name" value="Med31"/>
    <property type="match status" value="1"/>
</dbReference>
<dbReference type="Pfam" id="PF05198">
    <property type="entry name" value="IF3_N"/>
    <property type="match status" value="1"/>
</dbReference>
<name>A0AAF0DUM6_9BASI</name>
<evidence type="ECO:0000256" key="3">
    <source>
        <dbReference type="ARBA" id="ARBA00019660"/>
    </source>
</evidence>
<dbReference type="Proteomes" id="UP001216638">
    <property type="component" value="Chromosome 3"/>
</dbReference>
<dbReference type="SUPFAM" id="SSF55200">
    <property type="entry name" value="Translation initiation factor IF3, C-terminal domain"/>
    <property type="match status" value="1"/>
</dbReference>
<dbReference type="InterPro" id="IPR008831">
    <property type="entry name" value="Mediator_Med31"/>
</dbReference>
<dbReference type="GO" id="GO:0016592">
    <property type="term" value="C:mediator complex"/>
    <property type="evidence" value="ECO:0007669"/>
    <property type="project" value="InterPro"/>
</dbReference>
<evidence type="ECO:0000256" key="7">
    <source>
        <dbReference type="ARBA" id="ARBA00023242"/>
    </source>
</evidence>
<keyword evidence="7 8" id="KW-0539">Nucleus</keyword>
<dbReference type="InterPro" id="IPR036788">
    <property type="entry name" value="T_IF-3_C_sf"/>
</dbReference>
<dbReference type="Gene3D" id="3.30.110.10">
    <property type="entry name" value="Translation initiation factor 3 (IF-3), C-terminal domain"/>
    <property type="match status" value="1"/>
</dbReference>
<dbReference type="GO" id="GO:0003712">
    <property type="term" value="F:transcription coregulator activity"/>
    <property type="evidence" value="ECO:0007669"/>
    <property type="project" value="InterPro"/>
</dbReference>
<dbReference type="AlphaFoldDB" id="A0AAF0DUM6"/>
<sequence>MATAAPSDVRQQNQQRFARDLEFLSALCNPFYLHQLSQQGYLDDPNFLRYLQYLEYFRAPHYVQYLTYPQALYFLELLQHADRTEAPRDEAIRAPLVRLVDPHSGKVTGPFKPGDIVAKIDRKAFALVQVAPGAAAAQTNKATSWTMDELPVCKLISKRDEYQKQREAKKRAATQAAPATTKDLQLTWGVSGNDLAHKLSRARKDLARGHKVHAVILSKKGTRRVYPGTPEDAQRVELVRSIQDALCVAEGSDTPVARVTQGPEWKNQRSLCELHVEPLAAP</sequence>
<evidence type="ECO:0000256" key="1">
    <source>
        <dbReference type="ARBA" id="ARBA00004123"/>
    </source>
</evidence>
<keyword evidence="4 8" id="KW-0805">Transcription regulation</keyword>
<dbReference type="EMBL" id="CP119953">
    <property type="protein sequence ID" value="WFC96066.1"/>
    <property type="molecule type" value="Genomic_DNA"/>
</dbReference>
<keyword evidence="6 8" id="KW-0804">Transcription</keyword>
<evidence type="ECO:0000313" key="11">
    <source>
        <dbReference type="Proteomes" id="UP001216638"/>
    </source>
</evidence>
<dbReference type="InterPro" id="IPR038089">
    <property type="entry name" value="Med31_sf"/>
</dbReference>
<evidence type="ECO:0000256" key="2">
    <source>
        <dbReference type="ARBA" id="ARBA00006378"/>
    </source>
</evidence>
<keyword evidence="5 8" id="KW-0010">Activator</keyword>
<comment type="similarity">
    <text evidence="2 8">Belongs to the Mediator complex subunit 31 family.</text>
</comment>
<evidence type="ECO:0000256" key="6">
    <source>
        <dbReference type="ARBA" id="ARBA00023163"/>
    </source>
</evidence>
<dbReference type="PANTHER" id="PTHR13186">
    <property type="entry name" value="MEDIATOR OF RNA POLYMERASE II TRANSCRIPTION SUBUNIT 31"/>
    <property type="match status" value="1"/>
</dbReference>
<organism evidence="10 11">
    <name type="scientific">Malassezia brasiliensis</name>
    <dbReference type="NCBI Taxonomy" id="1821822"/>
    <lineage>
        <taxon>Eukaryota</taxon>
        <taxon>Fungi</taxon>
        <taxon>Dikarya</taxon>
        <taxon>Basidiomycota</taxon>
        <taxon>Ustilaginomycotina</taxon>
        <taxon>Malasseziomycetes</taxon>
        <taxon>Malasseziales</taxon>
        <taxon>Malasseziaceae</taxon>
        <taxon>Malassezia</taxon>
    </lineage>
</organism>
<dbReference type="GO" id="GO:0006413">
    <property type="term" value="P:translational initiation"/>
    <property type="evidence" value="ECO:0007669"/>
    <property type="project" value="InterPro"/>
</dbReference>
<accession>A0AAF0DUM6</accession>
<keyword evidence="11" id="KW-1185">Reference proteome</keyword>
<evidence type="ECO:0000259" key="9">
    <source>
        <dbReference type="Pfam" id="PF05198"/>
    </source>
</evidence>
<reference evidence="10" key="1">
    <citation type="submission" date="2023-03" db="EMBL/GenBank/DDBJ databases">
        <title>Mating type loci evolution in Malassezia.</title>
        <authorList>
            <person name="Coelho M.A."/>
        </authorList>
    </citation>
    <scope>NUCLEOTIDE SEQUENCE</scope>
    <source>
        <strain evidence="10">CBS 14135</strain>
    </source>
</reference>
<comment type="function">
    <text evidence="8">Component of the Mediator complex, a coactivator involved in the regulated transcription of nearly all RNA polymerase II-dependent genes. Mediator functions as a bridge to convey information from gene-specific regulatory proteins to the basal RNA polymerase II transcription machinery. Mediator is recruited to promoters by direct interactions with regulatory proteins and serves as a scaffold for the assembly of a functional preinitiation complex with RNA polymerase II and the general transcription factors.</text>
</comment>
<comment type="subcellular location">
    <subcellularLocation>
        <location evidence="1 8">Nucleus</location>
    </subcellularLocation>
</comment>
<dbReference type="InterPro" id="IPR019814">
    <property type="entry name" value="Translation_initiation_fac_3_N"/>
</dbReference>
<dbReference type="Gene3D" id="1.10.10.1340">
    <property type="entry name" value="Mediator of RNA polymerase II, submodule Med31 (Soh1)"/>
    <property type="match status" value="1"/>
</dbReference>
<protein>
    <recommendedName>
        <fullName evidence="3 8">Mediator of RNA polymerase II transcription subunit 31</fullName>
    </recommendedName>
</protein>
<evidence type="ECO:0000256" key="8">
    <source>
        <dbReference type="RuleBase" id="RU364129"/>
    </source>
</evidence>
<proteinExistence type="inferred from homology"/>
<evidence type="ECO:0000256" key="4">
    <source>
        <dbReference type="ARBA" id="ARBA00023015"/>
    </source>
</evidence>
<dbReference type="GO" id="GO:0006355">
    <property type="term" value="P:regulation of DNA-templated transcription"/>
    <property type="evidence" value="ECO:0007669"/>
    <property type="project" value="InterPro"/>
</dbReference>
<gene>
    <name evidence="10" type="ORF">MBRA1_002722</name>
</gene>
<evidence type="ECO:0000256" key="5">
    <source>
        <dbReference type="ARBA" id="ARBA00023159"/>
    </source>
</evidence>
<feature type="domain" description="Translation initiation factor 3 N-terminal" evidence="9">
    <location>
        <begin position="89"/>
        <end position="170"/>
    </location>
</feature>
<evidence type="ECO:0000313" key="10">
    <source>
        <dbReference type="EMBL" id="WFC96066.1"/>
    </source>
</evidence>